<organism evidence="2 3">
    <name type="scientific">Zymoseptoria tritici (strain CBS 115943 / IPO323)</name>
    <name type="common">Speckled leaf blotch fungus</name>
    <name type="synonym">Septoria tritici</name>
    <dbReference type="NCBI Taxonomy" id="336722"/>
    <lineage>
        <taxon>Eukaryota</taxon>
        <taxon>Fungi</taxon>
        <taxon>Dikarya</taxon>
        <taxon>Ascomycota</taxon>
        <taxon>Pezizomycotina</taxon>
        <taxon>Dothideomycetes</taxon>
        <taxon>Dothideomycetidae</taxon>
        <taxon>Mycosphaerellales</taxon>
        <taxon>Mycosphaerellaceae</taxon>
        <taxon>Zymoseptoria</taxon>
    </lineage>
</organism>
<feature type="region of interest" description="Disordered" evidence="1">
    <location>
        <begin position="366"/>
        <end position="389"/>
    </location>
</feature>
<gene>
    <name evidence="2" type="ORF">MYCGRDRAFT_111771</name>
</gene>
<dbReference type="KEGG" id="ztr:MYCGRDRAFT_111771"/>
<feature type="region of interest" description="Disordered" evidence="1">
    <location>
        <begin position="272"/>
        <end position="348"/>
    </location>
</feature>
<dbReference type="AlphaFoldDB" id="F9XRN7"/>
<evidence type="ECO:0000256" key="1">
    <source>
        <dbReference type="SAM" id="MobiDB-lite"/>
    </source>
</evidence>
<feature type="region of interest" description="Disordered" evidence="1">
    <location>
        <begin position="230"/>
        <end position="257"/>
    </location>
</feature>
<dbReference type="HOGENOM" id="CLU_534436_0_0_1"/>
<dbReference type="Proteomes" id="UP000008062">
    <property type="component" value="Chromosome 18"/>
</dbReference>
<sequence>MTTHEQLAADKLAPRLRGLSRDEIEKCHYEVPKGIKLRLTLPSIAGSASIPSKGANVFEIISRGKIRELGLVAVFEMVSSTAIALRLYIALLRDRMQHCFQGGLCSGQFMDSQRFDVSYLNVRRDHEVAFRKFILAFSYYAMLSSTPSSLQFAIGNESFSAVRMGAVLKIQICPNCSQICPNMPEAHQYLNRVDFRGEAPPSGGTFQVAVDPFSVLPLLRHLHRSIFSANISTPPKSSTRRSLQPADVSTPPTHPPRRYVHILDPPLQCPLTTPPPRILHSSNPPTPPPPRLLVRCSAETATPCEMQPPGATRTGTTDYDDGHGNAYEEDERGHERGGDEDGSGGERGQEWYFSARTFTAIEFGTQHSTLQRQEDGRHLPPSSARRLASKHKSIIPKLGESTANVLQKRQLFVASRDGEAPPYWRAGPRRAVSRRSVGRLLVGLVAANEAGSGACRWLEEPSARSLRTRTGRIKAIVFLPQVYAMLHSNPGGAYLRPPKHAAPTKRRPDD</sequence>
<evidence type="ECO:0000313" key="2">
    <source>
        <dbReference type="EMBL" id="EGP82096.1"/>
    </source>
</evidence>
<feature type="compositionally biased region" description="Polar residues" evidence="1">
    <location>
        <begin position="230"/>
        <end position="242"/>
    </location>
</feature>
<accession>F9XRN7</accession>
<evidence type="ECO:0000313" key="3">
    <source>
        <dbReference type="Proteomes" id="UP000008062"/>
    </source>
</evidence>
<reference evidence="2 3" key="1">
    <citation type="journal article" date="2011" name="PLoS Genet.">
        <title>Finished genome of the fungal wheat pathogen Mycosphaerella graminicola reveals dispensome structure, chromosome plasticity, and stealth pathogenesis.</title>
        <authorList>
            <person name="Goodwin S.B."/>
            <person name="Ben M'barek S."/>
            <person name="Dhillon B."/>
            <person name="Wittenberg A.H.J."/>
            <person name="Crane C.F."/>
            <person name="Hane J.K."/>
            <person name="Foster A.J."/>
            <person name="Van der Lee T.A.J."/>
            <person name="Grimwood J."/>
            <person name="Aerts A."/>
            <person name="Antoniw J."/>
            <person name="Bailey A."/>
            <person name="Bluhm B."/>
            <person name="Bowler J."/>
            <person name="Bristow J."/>
            <person name="van der Burgt A."/>
            <person name="Canto-Canche B."/>
            <person name="Churchill A.C.L."/>
            <person name="Conde-Ferraez L."/>
            <person name="Cools H.J."/>
            <person name="Coutinho P.M."/>
            <person name="Csukai M."/>
            <person name="Dehal P."/>
            <person name="De Wit P."/>
            <person name="Donzelli B."/>
            <person name="van de Geest H.C."/>
            <person name="van Ham R.C.H.J."/>
            <person name="Hammond-Kosack K.E."/>
            <person name="Henrissat B."/>
            <person name="Kilian A."/>
            <person name="Kobayashi A.K."/>
            <person name="Koopmann E."/>
            <person name="Kourmpetis Y."/>
            <person name="Kuzniar A."/>
            <person name="Lindquist E."/>
            <person name="Lombard V."/>
            <person name="Maliepaard C."/>
            <person name="Martins N."/>
            <person name="Mehrabi R."/>
            <person name="Nap J.P.H."/>
            <person name="Ponomarenko A."/>
            <person name="Rudd J.J."/>
            <person name="Salamov A."/>
            <person name="Schmutz J."/>
            <person name="Schouten H.J."/>
            <person name="Shapiro H."/>
            <person name="Stergiopoulos I."/>
            <person name="Torriani S.F.F."/>
            <person name="Tu H."/>
            <person name="de Vries R.P."/>
            <person name="Waalwijk C."/>
            <person name="Ware S.B."/>
            <person name="Wiebenga A."/>
            <person name="Zwiers L.-H."/>
            <person name="Oliver R.P."/>
            <person name="Grigoriev I.V."/>
            <person name="Kema G.H.J."/>
        </authorList>
    </citation>
    <scope>NUCLEOTIDE SEQUENCE [LARGE SCALE GENOMIC DNA]</scope>
    <source>
        <strain evidence="3">CBS 115943 / IPO323</strain>
    </source>
</reference>
<dbReference type="EMBL" id="CM001213">
    <property type="protein sequence ID" value="EGP82096.1"/>
    <property type="molecule type" value="Genomic_DNA"/>
</dbReference>
<dbReference type="RefSeq" id="XP_003847120.1">
    <property type="nucleotide sequence ID" value="XM_003847072.1"/>
</dbReference>
<dbReference type="GeneID" id="13399443"/>
<proteinExistence type="predicted"/>
<name>F9XRN7_ZYMTI</name>
<protein>
    <submittedName>
        <fullName evidence="2">Uncharacterized protein</fullName>
    </submittedName>
</protein>
<dbReference type="InParanoid" id="F9XRN7"/>
<keyword evidence="3" id="KW-1185">Reference proteome</keyword>